<keyword evidence="1" id="KW-0808">Transferase</keyword>
<dbReference type="GO" id="GO:0016740">
    <property type="term" value="F:transferase activity"/>
    <property type="evidence" value="ECO:0007669"/>
    <property type="project" value="UniProtKB-KW"/>
</dbReference>
<name>A0ABV1K9A0_9PSEU</name>
<proteinExistence type="predicted"/>
<dbReference type="InterPro" id="IPR037143">
    <property type="entry name" value="4-PPantetheinyl_Trfase_dom_sf"/>
</dbReference>
<reference evidence="1 2" key="1">
    <citation type="submission" date="2024-03" db="EMBL/GenBank/DDBJ databases">
        <title>Draft genome sequence of Pseudonocardia nematodicida JCM 31783.</title>
        <authorList>
            <person name="Butdee W."/>
            <person name="Duangmal K."/>
        </authorList>
    </citation>
    <scope>NUCLEOTIDE SEQUENCE [LARGE SCALE GENOMIC DNA]</scope>
    <source>
        <strain evidence="1 2">JCM 31783</strain>
    </source>
</reference>
<dbReference type="SUPFAM" id="SSF56214">
    <property type="entry name" value="4'-phosphopantetheinyl transferase"/>
    <property type="match status" value="1"/>
</dbReference>
<evidence type="ECO:0000313" key="1">
    <source>
        <dbReference type="EMBL" id="MEQ3550192.1"/>
    </source>
</evidence>
<organism evidence="1 2">
    <name type="scientific">Pseudonocardia nematodicida</name>
    <dbReference type="NCBI Taxonomy" id="1206997"/>
    <lineage>
        <taxon>Bacteria</taxon>
        <taxon>Bacillati</taxon>
        <taxon>Actinomycetota</taxon>
        <taxon>Actinomycetes</taxon>
        <taxon>Pseudonocardiales</taxon>
        <taxon>Pseudonocardiaceae</taxon>
        <taxon>Pseudonocardia</taxon>
    </lineage>
</organism>
<gene>
    <name evidence="1" type="ORF">WIS52_06875</name>
</gene>
<comment type="caution">
    <text evidence="1">The sequence shown here is derived from an EMBL/GenBank/DDBJ whole genome shotgun (WGS) entry which is preliminary data.</text>
</comment>
<dbReference type="Proteomes" id="UP001494902">
    <property type="component" value="Unassembled WGS sequence"/>
</dbReference>
<dbReference type="RefSeq" id="WP_349297272.1">
    <property type="nucleotide sequence ID" value="NZ_JBEDNQ010000002.1"/>
</dbReference>
<sequence>MIPAQVPLAAAPVLVGVDVLEVDRVRRALDRDGTVYTRHVLAAGEHPLDPDPVLAVAAGVAVKESLVKAVGGRPAGFSWHDFAAAGPVALSGDAGVLPPDADALLSGAGALSDGAARALAAGLGVELGPPLAYAVRGASAAAARSRLTAGSDAVAGAARWGLRDSALVAVAVLVPAPTPLALAAEGPTS</sequence>
<accession>A0ABV1K9A0</accession>
<dbReference type="EMBL" id="JBEDNQ010000002">
    <property type="protein sequence ID" value="MEQ3550192.1"/>
    <property type="molecule type" value="Genomic_DNA"/>
</dbReference>
<dbReference type="Gene3D" id="3.90.470.20">
    <property type="entry name" value="4'-phosphopantetheinyl transferase domain"/>
    <property type="match status" value="1"/>
</dbReference>
<protein>
    <submittedName>
        <fullName evidence="1">Phosphopantetheinyl transferase</fullName>
    </submittedName>
</protein>
<evidence type="ECO:0000313" key="2">
    <source>
        <dbReference type="Proteomes" id="UP001494902"/>
    </source>
</evidence>
<keyword evidence="2" id="KW-1185">Reference proteome</keyword>